<dbReference type="GO" id="GO:0016020">
    <property type="term" value="C:membrane"/>
    <property type="evidence" value="ECO:0007669"/>
    <property type="project" value="TreeGrafter"/>
</dbReference>
<keyword evidence="5" id="KW-0418">Kinase</keyword>
<dbReference type="Pfam" id="PF00069">
    <property type="entry name" value="Pkinase"/>
    <property type="match status" value="1"/>
</dbReference>
<dbReference type="GO" id="GO:0005829">
    <property type="term" value="C:cytosol"/>
    <property type="evidence" value="ECO:0007669"/>
    <property type="project" value="TreeGrafter"/>
</dbReference>
<feature type="transmembrane region" description="Helical" evidence="9">
    <location>
        <begin position="333"/>
        <end position="354"/>
    </location>
</feature>
<dbReference type="EMBL" id="QOWE01000001">
    <property type="protein sequence ID" value="RCR71475.1"/>
    <property type="molecule type" value="Genomic_DNA"/>
</dbReference>
<evidence type="ECO:0000256" key="2">
    <source>
        <dbReference type="ARBA" id="ARBA00022527"/>
    </source>
</evidence>
<reference evidence="11 12" key="1">
    <citation type="submission" date="2018-07" db="EMBL/GenBank/DDBJ databases">
        <title>Genome analysis of Larkinella rosea.</title>
        <authorList>
            <person name="Zhou Z."/>
            <person name="Wang G."/>
        </authorList>
    </citation>
    <scope>NUCLEOTIDE SEQUENCE [LARGE SCALE GENOMIC DNA]</scope>
    <source>
        <strain evidence="12">zzj9</strain>
    </source>
</reference>
<evidence type="ECO:0000256" key="5">
    <source>
        <dbReference type="ARBA" id="ARBA00022777"/>
    </source>
</evidence>
<evidence type="ECO:0000313" key="11">
    <source>
        <dbReference type="EMBL" id="RCR71475.1"/>
    </source>
</evidence>
<dbReference type="GO" id="GO:0000407">
    <property type="term" value="C:phagophore assembly site"/>
    <property type="evidence" value="ECO:0007669"/>
    <property type="project" value="TreeGrafter"/>
</dbReference>
<dbReference type="AlphaFoldDB" id="A0A368JVT9"/>
<dbReference type="InterPro" id="IPR000719">
    <property type="entry name" value="Prot_kinase_dom"/>
</dbReference>
<proteinExistence type="predicted"/>
<evidence type="ECO:0000256" key="6">
    <source>
        <dbReference type="ARBA" id="ARBA00022840"/>
    </source>
</evidence>
<keyword evidence="12" id="KW-1185">Reference proteome</keyword>
<evidence type="ECO:0000256" key="4">
    <source>
        <dbReference type="ARBA" id="ARBA00022741"/>
    </source>
</evidence>
<dbReference type="InterPro" id="IPR011990">
    <property type="entry name" value="TPR-like_helical_dom_sf"/>
</dbReference>
<dbReference type="RefSeq" id="WP_114404007.1">
    <property type="nucleotide sequence ID" value="NZ_QOWE01000001.1"/>
</dbReference>
<keyword evidence="3" id="KW-0808">Transferase</keyword>
<keyword evidence="6 7" id="KW-0067">ATP-binding</keyword>
<organism evidence="11 12">
    <name type="scientific">Larkinella punicea</name>
    <dbReference type="NCBI Taxonomy" id="2315727"/>
    <lineage>
        <taxon>Bacteria</taxon>
        <taxon>Pseudomonadati</taxon>
        <taxon>Bacteroidota</taxon>
        <taxon>Cytophagia</taxon>
        <taxon>Cytophagales</taxon>
        <taxon>Spirosomataceae</taxon>
        <taxon>Larkinella</taxon>
    </lineage>
</organism>
<dbReference type="FunFam" id="1.10.510.10:FF:000021">
    <property type="entry name" value="Serine/threonine protein kinase"/>
    <property type="match status" value="1"/>
</dbReference>
<keyword evidence="9" id="KW-0472">Membrane</keyword>
<dbReference type="CDD" id="cd14014">
    <property type="entry name" value="STKc_PknB_like"/>
    <property type="match status" value="1"/>
</dbReference>
<feature type="binding site" evidence="7">
    <location>
        <position position="36"/>
    </location>
    <ligand>
        <name>ATP</name>
        <dbReference type="ChEBI" id="CHEBI:30616"/>
    </ligand>
</feature>
<dbReference type="InterPro" id="IPR008271">
    <property type="entry name" value="Ser/Thr_kinase_AS"/>
</dbReference>
<evidence type="ECO:0000256" key="3">
    <source>
        <dbReference type="ARBA" id="ARBA00022679"/>
    </source>
</evidence>
<dbReference type="InterPro" id="IPR045269">
    <property type="entry name" value="Atg1-like"/>
</dbReference>
<keyword evidence="2" id="KW-0723">Serine/threonine-protein kinase</keyword>
<dbReference type="PROSITE" id="PS50011">
    <property type="entry name" value="PROTEIN_KINASE_DOM"/>
    <property type="match status" value="1"/>
</dbReference>
<dbReference type="GO" id="GO:0004674">
    <property type="term" value="F:protein serine/threonine kinase activity"/>
    <property type="evidence" value="ECO:0007669"/>
    <property type="project" value="UniProtKB-KW"/>
</dbReference>
<dbReference type="InterPro" id="IPR006597">
    <property type="entry name" value="Sel1-like"/>
</dbReference>
<evidence type="ECO:0000256" key="8">
    <source>
        <dbReference type="SAM" id="MobiDB-lite"/>
    </source>
</evidence>
<evidence type="ECO:0000259" key="10">
    <source>
        <dbReference type="PROSITE" id="PS50011"/>
    </source>
</evidence>
<dbReference type="Proteomes" id="UP000253383">
    <property type="component" value="Unassembled WGS sequence"/>
</dbReference>
<name>A0A368JVT9_9BACT</name>
<dbReference type="Pfam" id="PF08238">
    <property type="entry name" value="Sel1"/>
    <property type="match status" value="6"/>
</dbReference>
<dbReference type="Gene3D" id="1.25.40.10">
    <property type="entry name" value="Tetratricopeptide repeat domain"/>
    <property type="match status" value="2"/>
</dbReference>
<sequence length="620" mass="70109">MQTQLLTYTLSQKLGEGGMATVWYAENSLGKRFAIKILKPGMEVKEKLAERFRLEAKMMVSLEHPHIRQVIDYHEDATTMAIIMEYLEGQDLGQYLIEQGPVSEKQAIQWFTDMLDAVAYVHQKNYIHRDIKPTNLFLTRNGSIKVMDFGIAKIVDANLELTETNTNIGSPQYMSPEQITTPKAIDHRTDIYSLGVTLYALLTGKKPYDDSLGSAFTVQAEIVKKTLPVVPGVSDRVNAVIQKATRKKPADRFQSCDEFKEALTGVKSIVVDLEDEKTLIRNQDQNLRNLPEDIRKNTALPLEETVNKEADQPKKTDTKQNEKEKKPKTSRNLLIGLGSLIVLVGLLLGGWTYLVKADITKGIELANKGDYTEAFHLLYKHRESPFMTPEGINHLGYMYGTGTGTQRDYTEALRWYWKAADQGYLLSLNNIGALYQYGLGVGIDYYKARDCYERAAAGGIVKAKYNLGELYFNGNGVNRNYYESVRLFREGADGGDASAQFKLGLSYQYGYGINRDYQQAEYWFRKSAAQRNAEAQNSLGVLYYSGNIGSNGVDYGTARFWYEKAAEQNNIYSLYNLGVLYDNGLGVIKNWPVAVAYYQRAARLGYADAQKRLNQYAIRW</sequence>
<evidence type="ECO:0000313" key="12">
    <source>
        <dbReference type="Proteomes" id="UP000253383"/>
    </source>
</evidence>
<keyword evidence="9" id="KW-1133">Transmembrane helix</keyword>
<keyword evidence="4 7" id="KW-0547">Nucleotide-binding</keyword>
<feature type="domain" description="Protein kinase" evidence="10">
    <location>
        <begin position="8"/>
        <end position="264"/>
    </location>
</feature>
<protein>
    <recommendedName>
        <fullName evidence="1">non-specific serine/threonine protein kinase</fullName>
        <ecNumber evidence="1">2.7.11.1</ecNumber>
    </recommendedName>
</protein>
<evidence type="ECO:0000256" key="1">
    <source>
        <dbReference type="ARBA" id="ARBA00012513"/>
    </source>
</evidence>
<dbReference type="GO" id="GO:0005776">
    <property type="term" value="C:autophagosome"/>
    <property type="evidence" value="ECO:0007669"/>
    <property type="project" value="TreeGrafter"/>
</dbReference>
<accession>A0A368JVT9</accession>
<dbReference type="GO" id="GO:0005524">
    <property type="term" value="F:ATP binding"/>
    <property type="evidence" value="ECO:0007669"/>
    <property type="project" value="UniProtKB-UniRule"/>
</dbReference>
<evidence type="ECO:0000256" key="7">
    <source>
        <dbReference type="PROSITE-ProRule" id="PRU10141"/>
    </source>
</evidence>
<evidence type="ECO:0000256" key="9">
    <source>
        <dbReference type="SAM" id="Phobius"/>
    </source>
</evidence>
<dbReference type="SUPFAM" id="SSF56112">
    <property type="entry name" value="Protein kinase-like (PK-like)"/>
    <property type="match status" value="1"/>
</dbReference>
<dbReference type="SUPFAM" id="SSF81901">
    <property type="entry name" value="HCP-like"/>
    <property type="match status" value="2"/>
</dbReference>
<dbReference type="OrthoDB" id="9813021at2"/>
<comment type="caution">
    <text evidence="11">The sequence shown here is derived from an EMBL/GenBank/DDBJ whole genome shotgun (WGS) entry which is preliminary data.</text>
</comment>
<dbReference type="InterPro" id="IPR017441">
    <property type="entry name" value="Protein_kinase_ATP_BS"/>
</dbReference>
<dbReference type="SMART" id="SM00671">
    <property type="entry name" value="SEL1"/>
    <property type="match status" value="6"/>
</dbReference>
<keyword evidence="9" id="KW-0812">Transmembrane</keyword>
<gene>
    <name evidence="11" type="ORF">DUE52_00640</name>
</gene>
<dbReference type="SMART" id="SM00220">
    <property type="entry name" value="S_TKc"/>
    <property type="match status" value="1"/>
</dbReference>
<dbReference type="PANTHER" id="PTHR24348:SF22">
    <property type="entry name" value="NON-SPECIFIC SERINE_THREONINE PROTEIN KINASE"/>
    <property type="match status" value="1"/>
</dbReference>
<dbReference type="PANTHER" id="PTHR24348">
    <property type="entry name" value="SERINE/THREONINE-PROTEIN KINASE UNC-51-RELATED"/>
    <property type="match status" value="1"/>
</dbReference>
<dbReference type="Gene3D" id="1.10.510.10">
    <property type="entry name" value="Transferase(Phosphotransferase) domain 1"/>
    <property type="match status" value="1"/>
</dbReference>
<feature type="region of interest" description="Disordered" evidence="8">
    <location>
        <begin position="291"/>
        <end position="328"/>
    </location>
</feature>
<dbReference type="InterPro" id="IPR011009">
    <property type="entry name" value="Kinase-like_dom_sf"/>
</dbReference>
<dbReference type="EC" id="2.7.11.1" evidence="1"/>
<feature type="compositionally biased region" description="Basic and acidic residues" evidence="8">
    <location>
        <begin position="305"/>
        <end position="327"/>
    </location>
</feature>
<dbReference type="PROSITE" id="PS00108">
    <property type="entry name" value="PROTEIN_KINASE_ST"/>
    <property type="match status" value="1"/>
</dbReference>
<dbReference type="PROSITE" id="PS00107">
    <property type="entry name" value="PROTEIN_KINASE_ATP"/>
    <property type="match status" value="1"/>
</dbReference>